<dbReference type="GO" id="GO:0005524">
    <property type="term" value="F:ATP binding"/>
    <property type="evidence" value="ECO:0007669"/>
    <property type="project" value="UniProtKB-KW"/>
</dbReference>
<dbReference type="GO" id="GO:0035556">
    <property type="term" value="P:intracellular signal transduction"/>
    <property type="evidence" value="ECO:0007669"/>
    <property type="project" value="InterPro"/>
</dbReference>
<dbReference type="Pfam" id="PF00211">
    <property type="entry name" value="Guanylate_cyc"/>
    <property type="match status" value="1"/>
</dbReference>
<keyword evidence="2" id="KW-0067">ATP-binding</keyword>
<name>A0A1A2YN49_9MYCO</name>
<dbReference type="RefSeq" id="WP_065029457.1">
    <property type="nucleotide sequence ID" value="NZ_LZKI01000115.1"/>
</dbReference>
<dbReference type="InterPro" id="IPR041664">
    <property type="entry name" value="AAA_16"/>
</dbReference>
<dbReference type="InterPro" id="IPR027417">
    <property type="entry name" value="P-loop_NTPase"/>
</dbReference>
<evidence type="ECO:0000313" key="4">
    <source>
        <dbReference type="EMBL" id="OBI39644.1"/>
    </source>
</evidence>
<comment type="caution">
    <text evidence="4">The sequence shown here is derived from an EMBL/GenBank/DDBJ whole genome shotgun (WGS) entry which is preliminary data.</text>
</comment>
<dbReference type="PROSITE" id="PS50125">
    <property type="entry name" value="GUANYLATE_CYCLASE_2"/>
    <property type="match status" value="1"/>
</dbReference>
<dbReference type="Pfam" id="PF13191">
    <property type="entry name" value="AAA_16"/>
    <property type="match status" value="1"/>
</dbReference>
<sequence>MTAEAACQTCGTEFLENARFCHGCGSPVTDPAARAEYKQVSVLFADVVHSMDIAAAVGAERLREIMAELVDRCSKVVHRYGGTVDKFTGDGIMAVFGAPVAMEDHALRACLTALGVQEDIKQLAADVQQRDGVDLQLRVGLNSGQVIAGDVGSGPLGYTAIGAQVGMAQRMESVAPPGGVMLSESTARLVQQGALLGETEQVRIKGKAFPVLARRLLGLTGGSQRSDDLQGALVGRELEVTTIAGLLDRSMSGRGCVVCVAGPAGIGKTRLTDEAVAMAHSRGVVVSSVFCESHTSDVPFLVAAGLLREAARITGLDDEAARIQVRAGVPNASDEDVLLLYDLMGIRDPDTPPPTIHPDARRRRLSALINSLSLNRTQPVLYVIEDVHWIDEVSESMLAEFLTVVPQTPSMVLVTYRPDYRGALAEVPGTQTISLAPLSDSEAAVLLDEMLGTDPSVAGIKALVAERAGGNPFFAQEMVRELAERAVLTGDRGGFTCATDLAEVTVPATLQATIAARIDRLDPDAKQTLNAAAVIGSRFTPELLAAVGNAPALEALLKAALIDQVRFTPCTEFAFRHPLIRAVAYESQLKADRAQMHRRLAAAIKAREPESSDQNAALIAEHLEAAGDLRDAYGWHMRAAMWARYRDIAAARLSWESATRIADALTAADPDLAAMCIAPRTMLCGIAWRLHVSNVGHRFDELRKLCSAAGDKPSLAIAMAGLVVDHAFQDRVREASRLASEAVTLIESISDPTLTVGLSFTPIRAKMASGEWSEMLRLSQRVIDLAEGDPTKGNFLFGCPLALAFAQRATARYALGRPGWRDDQRRGLAVAKGADSLSYVTVVSYVYTAAVPAGALRPHDSTLREIEDALAIAERSGDNLQLGVAWLTLGLALVHRHSDAERDRGQQLLAEVRDVFLRGGHFLCDIPMIDVYVARETARRGDHDRAIALMRAGVDHLARAGQLLSWGILATGVLVETLLERGTEPDVAEAEAAIERLATAPADEGLLIREIWLQRSRALLARAQGDGGAYTRFRDRYRDLARTLGFEGHIAWAEAMQ</sequence>
<evidence type="ECO:0000256" key="2">
    <source>
        <dbReference type="ARBA" id="ARBA00022840"/>
    </source>
</evidence>
<gene>
    <name evidence="4" type="ORF">A5708_02610</name>
</gene>
<feature type="domain" description="Guanylate cyclase" evidence="3">
    <location>
        <begin position="41"/>
        <end position="172"/>
    </location>
</feature>
<dbReference type="GO" id="GO:0009190">
    <property type="term" value="P:cyclic nucleotide biosynthetic process"/>
    <property type="evidence" value="ECO:0007669"/>
    <property type="project" value="InterPro"/>
</dbReference>
<dbReference type="OrthoDB" id="5476461at2"/>
<dbReference type="Proteomes" id="UP000091846">
    <property type="component" value="Unassembled WGS sequence"/>
</dbReference>
<dbReference type="Gene3D" id="3.30.70.1230">
    <property type="entry name" value="Nucleotide cyclase"/>
    <property type="match status" value="1"/>
</dbReference>
<dbReference type="InterPro" id="IPR001054">
    <property type="entry name" value="A/G_cyclase"/>
</dbReference>
<dbReference type="SUPFAM" id="SSF52540">
    <property type="entry name" value="P-loop containing nucleoside triphosphate hydrolases"/>
    <property type="match status" value="1"/>
</dbReference>
<evidence type="ECO:0000256" key="1">
    <source>
        <dbReference type="ARBA" id="ARBA00022741"/>
    </source>
</evidence>
<dbReference type="GO" id="GO:0004016">
    <property type="term" value="F:adenylate cyclase activity"/>
    <property type="evidence" value="ECO:0007669"/>
    <property type="project" value="TreeGrafter"/>
</dbReference>
<protein>
    <submittedName>
        <fullName evidence="4">Cyclase</fullName>
    </submittedName>
</protein>
<dbReference type="Gene3D" id="3.40.50.300">
    <property type="entry name" value="P-loop containing nucleotide triphosphate hydrolases"/>
    <property type="match status" value="1"/>
</dbReference>
<dbReference type="GO" id="GO:0005737">
    <property type="term" value="C:cytoplasm"/>
    <property type="evidence" value="ECO:0007669"/>
    <property type="project" value="TreeGrafter"/>
</dbReference>
<evidence type="ECO:0000313" key="5">
    <source>
        <dbReference type="Proteomes" id="UP000091846"/>
    </source>
</evidence>
<dbReference type="SUPFAM" id="SSF55073">
    <property type="entry name" value="Nucleotide cyclase"/>
    <property type="match status" value="1"/>
</dbReference>
<dbReference type="InterPro" id="IPR029787">
    <property type="entry name" value="Nucleotide_cyclase"/>
</dbReference>
<dbReference type="PANTHER" id="PTHR16305:SF28">
    <property type="entry name" value="GUANYLATE CYCLASE DOMAIN-CONTAINING PROTEIN"/>
    <property type="match status" value="1"/>
</dbReference>
<keyword evidence="1" id="KW-0547">Nucleotide-binding</keyword>
<dbReference type="EMBL" id="LZKI01000115">
    <property type="protein sequence ID" value="OBI39644.1"/>
    <property type="molecule type" value="Genomic_DNA"/>
</dbReference>
<dbReference type="PANTHER" id="PTHR16305">
    <property type="entry name" value="TESTICULAR SOLUBLE ADENYLYL CYCLASE"/>
    <property type="match status" value="1"/>
</dbReference>
<evidence type="ECO:0000259" key="3">
    <source>
        <dbReference type="PROSITE" id="PS50125"/>
    </source>
</evidence>
<dbReference type="SMART" id="SM00044">
    <property type="entry name" value="CYCc"/>
    <property type="match status" value="1"/>
</dbReference>
<accession>A0A1A2YN49</accession>
<reference evidence="4 5" key="1">
    <citation type="submission" date="2016-06" db="EMBL/GenBank/DDBJ databases">
        <authorList>
            <person name="Kjaerup R.B."/>
            <person name="Dalgaard T.S."/>
            <person name="Juul-Madsen H.R."/>
        </authorList>
    </citation>
    <scope>NUCLEOTIDE SEQUENCE [LARGE SCALE GENOMIC DNA]</scope>
    <source>
        <strain evidence="4 5">E1334</strain>
    </source>
</reference>
<proteinExistence type="predicted"/>
<dbReference type="CDD" id="cd07302">
    <property type="entry name" value="CHD"/>
    <property type="match status" value="1"/>
</dbReference>
<organism evidence="4 5">
    <name type="scientific">Mycobacterium colombiense</name>
    <dbReference type="NCBI Taxonomy" id="339268"/>
    <lineage>
        <taxon>Bacteria</taxon>
        <taxon>Bacillati</taxon>
        <taxon>Actinomycetota</taxon>
        <taxon>Actinomycetes</taxon>
        <taxon>Mycobacteriales</taxon>
        <taxon>Mycobacteriaceae</taxon>
        <taxon>Mycobacterium</taxon>
        <taxon>Mycobacterium avium complex (MAC)</taxon>
    </lineage>
</organism>
<dbReference type="AlphaFoldDB" id="A0A1A2YN49"/>